<feature type="region of interest" description="Disordered" evidence="5">
    <location>
        <begin position="131"/>
        <end position="153"/>
    </location>
</feature>
<dbReference type="InterPro" id="IPR000528">
    <property type="entry name" value="Plant_nsLTP"/>
</dbReference>
<accession>A0AAQ3KHF9</accession>
<dbReference type="CDD" id="cd00010">
    <property type="entry name" value="AAI_LTSS"/>
    <property type="match status" value="1"/>
</dbReference>
<evidence type="ECO:0000256" key="2">
    <source>
        <dbReference type="ARBA" id="ARBA00022729"/>
    </source>
</evidence>
<evidence type="ECO:0000313" key="10">
    <source>
        <dbReference type="Proteomes" id="UP001327560"/>
    </source>
</evidence>
<evidence type="ECO:0000259" key="8">
    <source>
        <dbReference type="SMART" id="SM00499"/>
    </source>
</evidence>
<dbReference type="Gene3D" id="1.10.110.10">
    <property type="entry name" value="Plant lipid-transfer and hydrophobic proteins"/>
    <property type="match status" value="1"/>
</dbReference>
<keyword evidence="3" id="KW-1015">Disulfide bond</keyword>
<name>A0AAQ3KHF9_9LILI</name>
<feature type="chain" id="PRO_5042954344" evidence="7">
    <location>
        <begin position="20"/>
        <end position="182"/>
    </location>
</feature>
<dbReference type="GO" id="GO:0006869">
    <property type="term" value="P:lipid transport"/>
    <property type="evidence" value="ECO:0007669"/>
    <property type="project" value="InterPro"/>
</dbReference>
<evidence type="ECO:0000256" key="6">
    <source>
        <dbReference type="SAM" id="Phobius"/>
    </source>
</evidence>
<feature type="signal peptide" evidence="7">
    <location>
        <begin position="1"/>
        <end position="19"/>
    </location>
</feature>
<gene>
    <name evidence="9" type="ORF">Cni_G17621</name>
</gene>
<dbReference type="SMART" id="SM00499">
    <property type="entry name" value="AAI"/>
    <property type="match status" value="1"/>
</dbReference>
<organism evidence="9 10">
    <name type="scientific">Canna indica</name>
    <name type="common">Indian-shot</name>
    <dbReference type="NCBI Taxonomy" id="4628"/>
    <lineage>
        <taxon>Eukaryota</taxon>
        <taxon>Viridiplantae</taxon>
        <taxon>Streptophyta</taxon>
        <taxon>Embryophyta</taxon>
        <taxon>Tracheophyta</taxon>
        <taxon>Spermatophyta</taxon>
        <taxon>Magnoliopsida</taxon>
        <taxon>Liliopsida</taxon>
        <taxon>Zingiberales</taxon>
        <taxon>Cannaceae</taxon>
        <taxon>Canna</taxon>
    </lineage>
</organism>
<dbReference type="InterPro" id="IPR016140">
    <property type="entry name" value="Bifunc_inhib/LTP/seed_store"/>
</dbReference>
<evidence type="ECO:0000256" key="4">
    <source>
        <dbReference type="ARBA" id="ARBA00023180"/>
    </source>
</evidence>
<dbReference type="Pfam" id="PF14368">
    <property type="entry name" value="LTP_2"/>
    <property type="match status" value="1"/>
</dbReference>
<dbReference type="PANTHER" id="PTHR33044">
    <property type="entry name" value="BIFUNCTIONAL INHIBITOR/LIPID-TRANSFER PROTEIN/SEED STORAGE 2S ALBUMIN SUPERFAMILY PROTEIN-RELATED"/>
    <property type="match status" value="1"/>
</dbReference>
<proteinExistence type="inferred from homology"/>
<protein>
    <submittedName>
        <fullName evidence="9">Protein YLS3-like</fullName>
    </submittedName>
</protein>
<comment type="similarity">
    <text evidence="1">Belongs to the plant LTP family.</text>
</comment>
<dbReference type="InterPro" id="IPR043325">
    <property type="entry name" value="LTSS"/>
</dbReference>
<keyword evidence="10" id="KW-1185">Reference proteome</keyword>
<dbReference type="EMBL" id="CP136894">
    <property type="protein sequence ID" value="WOL08868.1"/>
    <property type="molecule type" value="Genomic_DNA"/>
</dbReference>
<keyword evidence="6" id="KW-0472">Membrane</keyword>
<dbReference type="GO" id="GO:0008289">
    <property type="term" value="F:lipid binding"/>
    <property type="evidence" value="ECO:0007669"/>
    <property type="project" value="InterPro"/>
</dbReference>
<evidence type="ECO:0000313" key="9">
    <source>
        <dbReference type="EMBL" id="WOL08868.1"/>
    </source>
</evidence>
<evidence type="ECO:0000256" key="7">
    <source>
        <dbReference type="SAM" id="SignalP"/>
    </source>
</evidence>
<reference evidence="9 10" key="1">
    <citation type="submission" date="2023-10" db="EMBL/GenBank/DDBJ databases">
        <title>Chromosome-scale genome assembly provides insights into flower coloration mechanisms of Canna indica.</title>
        <authorList>
            <person name="Li C."/>
        </authorList>
    </citation>
    <scope>NUCLEOTIDE SEQUENCE [LARGE SCALE GENOMIC DNA]</scope>
    <source>
        <tissue evidence="9">Flower</tissue>
    </source>
</reference>
<dbReference type="Proteomes" id="UP001327560">
    <property type="component" value="Chromosome 5"/>
</dbReference>
<keyword evidence="2 7" id="KW-0732">Signal</keyword>
<feature type="compositionally biased region" description="Polar residues" evidence="5">
    <location>
        <begin position="132"/>
        <end position="153"/>
    </location>
</feature>
<keyword evidence="6" id="KW-1133">Transmembrane helix</keyword>
<evidence type="ECO:0000256" key="3">
    <source>
        <dbReference type="ARBA" id="ARBA00023157"/>
    </source>
</evidence>
<dbReference type="AlphaFoldDB" id="A0AAQ3KHF9"/>
<dbReference type="SUPFAM" id="SSF47699">
    <property type="entry name" value="Bifunctional inhibitor/lipid-transfer protein/seed storage 2S albumin"/>
    <property type="match status" value="1"/>
</dbReference>
<evidence type="ECO:0000256" key="1">
    <source>
        <dbReference type="ARBA" id="ARBA00009748"/>
    </source>
</evidence>
<keyword evidence="6" id="KW-0812">Transmembrane</keyword>
<evidence type="ECO:0000256" key="5">
    <source>
        <dbReference type="SAM" id="MobiDB-lite"/>
    </source>
</evidence>
<keyword evidence="4" id="KW-0325">Glycoprotein</keyword>
<feature type="domain" description="Bifunctional inhibitor/plant lipid transfer protein/seed storage helical" evidence="8">
    <location>
        <begin position="28"/>
        <end position="105"/>
    </location>
</feature>
<dbReference type="PRINTS" id="PR00382">
    <property type="entry name" value="LIPIDTRNSFER"/>
</dbReference>
<dbReference type="InterPro" id="IPR036312">
    <property type="entry name" value="Bifun_inhib/LTP/seed_sf"/>
</dbReference>
<feature type="transmembrane region" description="Helical" evidence="6">
    <location>
        <begin position="159"/>
        <end position="181"/>
    </location>
</feature>
<sequence>MNFLQAILISLMLAVAARADFASDQAECGSQLLGLATCLTFVQGNANAPTPDCCSAAKGVVAKSFKCLCVLIKDKDEPQLGFKIDVSRAALLPSLCDVSANITDCPRLLGLPSNSADAKVFEQLANDIAHSGGNSTESSNGQSGTKSPKTNEASNNECLGVSNGVGIWTLAFVILHVTLFFN</sequence>